<dbReference type="InterPro" id="IPR016024">
    <property type="entry name" value="ARM-type_fold"/>
</dbReference>
<dbReference type="SUPFAM" id="SSF48371">
    <property type="entry name" value="ARM repeat"/>
    <property type="match status" value="1"/>
</dbReference>
<evidence type="ECO:0000259" key="6">
    <source>
        <dbReference type="SMART" id="SM01102"/>
    </source>
</evidence>
<dbReference type="InterPro" id="IPR041235">
    <property type="entry name" value="Exp1_repeat_2"/>
</dbReference>
<dbReference type="GO" id="GO:0006611">
    <property type="term" value="P:protein export from nucleus"/>
    <property type="evidence" value="ECO:0007669"/>
    <property type="project" value="InterPro"/>
</dbReference>
<dbReference type="InterPro" id="IPR014877">
    <property type="entry name" value="XPO1_C_dom"/>
</dbReference>
<evidence type="ECO:0000256" key="2">
    <source>
        <dbReference type="ARBA" id="ARBA00009466"/>
    </source>
</evidence>
<dbReference type="Pfam" id="PF18784">
    <property type="entry name" value="CRM1_repeat_2"/>
    <property type="match status" value="1"/>
</dbReference>
<keyword evidence="7" id="KW-1185">Reference proteome</keyword>
<dbReference type="GO" id="GO:0000056">
    <property type="term" value="P:ribosomal small subunit export from nucleus"/>
    <property type="evidence" value="ECO:0007669"/>
    <property type="project" value="TreeGrafter"/>
</dbReference>
<feature type="domain" description="Exportin-1 C-terminal" evidence="6">
    <location>
        <begin position="313"/>
        <end position="634"/>
    </location>
</feature>
<proteinExistence type="inferred from homology"/>
<organism evidence="7 8">
    <name type="scientific">Heterorhabditis bacteriophora</name>
    <name type="common">Entomopathogenic nematode worm</name>
    <dbReference type="NCBI Taxonomy" id="37862"/>
    <lineage>
        <taxon>Eukaryota</taxon>
        <taxon>Metazoa</taxon>
        <taxon>Ecdysozoa</taxon>
        <taxon>Nematoda</taxon>
        <taxon>Chromadorea</taxon>
        <taxon>Rhabditida</taxon>
        <taxon>Rhabditina</taxon>
        <taxon>Rhabditomorpha</taxon>
        <taxon>Strongyloidea</taxon>
        <taxon>Heterorhabditidae</taxon>
        <taxon>Heterorhabditis</taxon>
    </lineage>
</organism>
<evidence type="ECO:0000256" key="4">
    <source>
        <dbReference type="ARBA" id="ARBA00022927"/>
    </source>
</evidence>
<dbReference type="InterPro" id="IPR011989">
    <property type="entry name" value="ARM-like"/>
</dbReference>
<accession>A0A1I7X0S0</accession>
<evidence type="ECO:0000256" key="3">
    <source>
        <dbReference type="ARBA" id="ARBA00022448"/>
    </source>
</evidence>
<comment type="similarity">
    <text evidence="2">Belongs to the exportin family.</text>
</comment>
<dbReference type="Gene3D" id="1.25.10.10">
    <property type="entry name" value="Leucine-rich Repeat Variant"/>
    <property type="match status" value="2"/>
</dbReference>
<evidence type="ECO:0000256" key="1">
    <source>
        <dbReference type="ARBA" id="ARBA00004123"/>
    </source>
</evidence>
<sequence>MSKTVSPFLNDEYAYALELFLAFTIVDDFDLAKVCADFWCWFTSGLCREVPPQLFEMRIKLHANFLSRLRHVLIGIISQPHDVIFIDQLKVTEKTHGIDIIDLYYIRRETLIYLTRLDEQDMIHNIEEELKRQLGDGFCAVKLSKLCYAIGAISGVLPNDLERLLMGKIVCKLIDFMRYINEELRHIACVTFLSIAMKCRCTFVIWHPTEPGPFLEYMLVNIKGITSKLTQYQHDIVYKAIGYMIMAQQDDSLQRKSLEQLLAIPNHLWREIVKTIQLKQSVLIDLQVLTFLQKVLKTNIAVCESLGTVFHTQIGLIYWDMLAIYRFLSENITKTVARSSLKALDCNIIKKSVETKREILALFSTFVRRCKNSPDLLSCIFPSLLGTVLFDYQENVASAKESLILTLITDIVTVMEPIFSNRVPSILDAILMPTLQIILEDRMVFPEHFLCYFRLLLVLITKWCPIVLQIPDIQLKLTVDSIQWAIQNSLRDIGKIGLDTLKALMIMAAKSPDHVAQPFFRKYYMCIIEHLLAVVMNNNQIYIVGFEPYAEIFCVLFQMCEDSITVPLNDYNSSQSNTEFVFSHIGSCLHRHYDNMTLDQIRLITKGFFNFNADPIRMKGHLKDLLVHIRIHHANDPSDLYLNELETEIMVDEERKSAVCALILITFAYACDIIVHVKSDTDEKFSAQVTASNGKKSDKISYKAEIYLVTLNLQVILDGIGRVTYKVGDDLKPVQKDRQGAICKGECAPL</sequence>
<keyword evidence="4" id="KW-0653">Protein transport</keyword>
<dbReference type="Proteomes" id="UP000095283">
    <property type="component" value="Unplaced"/>
</dbReference>
<keyword evidence="5" id="KW-0539">Nucleus</keyword>
<keyword evidence="3" id="KW-0813">Transport</keyword>
<reference evidence="8" key="1">
    <citation type="submission" date="2016-11" db="UniProtKB">
        <authorList>
            <consortium name="WormBaseParasite"/>
        </authorList>
    </citation>
    <scope>IDENTIFICATION</scope>
</reference>
<comment type="subcellular location">
    <subcellularLocation>
        <location evidence="1">Nucleus</location>
    </subcellularLocation>
</comment>
<protein>
    <submittedName>
        <fullName evidence="8">CRM1_C domain-containing protein</fullName>
    </submittedName>
</protein>
<name>A0A1I7X0S0_HETBA</name>
<dbReference type="Pfam" id="PF08767">
    <property type="entry name" value="CRM1_C"/>
    <property type="match status" value="1"/>
</dbReference>
<dbReference type="GO" id="GO:0005049">
    <property type="term" value="F:nuclear export signal receptor activity"/>
    <property type="evidence" value="ECO:0007669"/>
    <property type="project" value="InterPro"/>
</dbReference>
<dbReference type="PANTHER" id="PTHR11223:SF2">
    <property type="entry name" value="EXPORTIN-1"/>
    <property type="match status" value="1"/>
</dbReference>
<evidence type="ECO:0000313" key="7">
    <source>
        <dbReference type="Proteomes" id="UP000095283"/>
    </source>
</evidence>
<evidence type="ECO:0000256" key="5">
    <source>
        <dbReference type="ARBA" id="ARBA00023242"/>
    </source>
</evidence>
<dbReference type="WBParaSite" id="Hba_11038">
    <property type="protein sequence ID" value="Hba_11038"/>
    <property type="gene ID" value="Hba_11038"/>
</dbReference>
<dbReference type="GO" id="GO:0000055">
    <property type="term" value="P:ribosomal large subunit export from nucleus"/>
    <property type="evidence" value="ECO:0007669"/>
    <property type="project" value="TreeGrafter"/>
</dbReference>
<evidence type="ECO:0000313" key="8">
    <source>
        <dbReference type="WBParaSite" id="Hba_11038"/>
    </source>
</evidence>
<dbReference type="SMART" id="SM01102">
    <property type="entry name" value="CRM1_C"/>
    <property type="match status" value="1"/>
</dbReference>
<dbReference type="GO" id="GO:0005737">
    <property type="term" value="C:cytoplasm"/>
    <property type="evidence" value="ECO:0007669"/>
    <property type="project" value="TreeGrafter"/>
</dbReference>
<dbReference type="InterPro" id="IPR045065">
    <property type="entry name" value="XPO1/5"/>
</dbReference>
<dbReference type="PANTHER" id="PTHR11223">
    <property type="entry name" value="EXPORTIN 1/5"/>
    <property type="match status" value="1"/>
</dbReference>
<dbReference type="AlphaFoldDB" id="A0A1I7X0S0"/>
<dbReference type="GO" id="GO:0005634">
    <property type="term" value="C:nucleus"/>
    <property type="evidence" value="ECO:0007669"/>
    <property type="project" value="UniProtKB-SubCell"/>
</dbReference>